<feature type="domain" description="EGF-like" evidence="8">
    <location>
        <begin position="280"/>
        <end position="317"/>
    </location>
</feature>
<feature type="domain" description="EGF-like" evidence="8">
    <location>
        <begin position="552"/>
        <end position="586"/>
    </location>
</feature>
<dbReference type="InterPro" id="IPR000152">
    <property type="entry name" value="EGF-type_Asp/Asn_hydroxyl_site"/>
</dbReference>
<dbReference type="InterPro" id="IPR013032">
    <property type="entry name" value="EGF-like_CS"/>
</dbReference>
<keyword evidence="3" id="KW-0677">Repeat</keyword>
<dbReference type="Pfam" id="PF02210">
    <property type="entry name" value="Laminin_G_2"/>
    <property type="match status" value="1"/>
</dbReference>
<dbReference type="PROSITE" id="PS00010">
    <property type="entry name" value="ASX_HYDROXYL"/>
    <property type="match status" value="3"/>
</dbReference>
<dbReference type="PANTHER" id="PTHR12916">
    <property type="entry name" value="CYTOCHROME C OXIDASE POLYPEPTIDE VIC-2"/>
    <property type="match status" value="1"/>
</dbReference>
<accession>A0A915E3L9</accession>
<dbReference type="InterPro" id="IPR001881">
    <property type="entry name" value="EGF-like_Ca-bd_dom"/>
</dbReference>
<feature type="signal peptide" evidence="6">
    <location>
        <begin position="1"/>
        <end position="29"/>
    </location>
</feature>
<keyword evidence="1 5" id="KW-0245">EGF-like domain</keyword>
<feature type="disulfide bond" evidence="5">
    <location>
        <begin position="149"/>
        <end position="158"/>
    </location>
</feature>
<dbReference type="PROSITE" id="PS50025">
    <property type="entry name" value="LAM_G_DOMAIN"/>
    <property type="match status" value="1"/>
</dbReference>
<dbReference type="CDD" id="cd00054">
    <property type="entry name" value="EGF_CA"/>
    <property type="match status" value="8"/>
</dbReference>
<keyword evidence="4 5" id="KW-1015">Disulfide bond</keyword>
<feature type="disulfide bond" evidence="5">
    <location>
        <begin position="459"/>
        <end position="468"/>
    </location>
</feature>
<feature type="disulfide bond" evidence="5">
    <location>
        <begin position="1048"/>
        <end position="1057"/>
    </location>
</feature>
<feature type="domain" description="EGF-like" evidence="8">
    <location>
        <begin position="1269"/>
        <end position="1306"/>
    </location>
</feature>
<evidence type="ECO:0000313" key="9">
    <source>
        <dbReference type="Proteomes" id="UP000887574"/>
    </source>
</evidence>
<feature type="domain" description="EGF-like" evidence="8">
    <location>
        <begin position="122"/>
        <end position="159"/>
    </location>
</feature>
<feature type="domain" description="EGF-like" evidence="8">
    <location>
        <begin position="161"/>
        <end position="202"/>
    </location>
</feature>
<dbReference type="PROSITE" id="PS01187">
    <property type="entry name" value="EGF_CA"/>
    <property type="match status" value="2"/>
</dbReference>
<feature type="domain" description="EGF-like" evidence="8">
    <location>
        <begin position="30"/>
        <end position="71"/>
    </location>
</feature>
<dbReference type="PROSITE" id="PS50026">
    <property type="entry name" value="EGF_3"/>
    <property type="match status" value="13"/>
</dbReference>
<feature type="domain" description="EGF-like" evidence="8">
    <location>
        <begin position="1350"/>
        <end position="1387"/>
    </location>
</feature>
<feature type="domain" description="EGF-like" evidence="8">
    <location>
        <begin position="319"/>
        <end position="360"/>
    </location>
</feature>
<evidence type="ECO:0000256" key="5">
    <source>
        <dbReference type="PROSITE-ProRule" id="PRU00076"/>
    </source>
</evidence>
<feature type="disulfide bond" evidence="5">
    <location>
        <begin position="230"/>
        <end position="239"/>
    </location>
</feature>
<evidence type="ECO:0000256" key="2">
    <source>
        <dbReference type="ARBA" id="ARBA00022729"/>
    </source>
</evidence>
<sequence>MKRRKANYCSSIAIFLAVLLNVGTEVCHGHRESCPSNEICLNDGECYLNRSLDNVEFECECKPGFQGVLCENTVEKTLPQDNPVVLTSGSSCSLECQNGGQCVPAMIPFLENTANVLKFQCEDDLCALRNLCANNATCRPSKNDFFCECAQGLQGKLCEEDIDECSLQTASQPACRNGGLCHNLVGGFRCDCPAGFGGEICEQSVGFCYQNPCRGRGACQELPGSFVCHCFANYTGKNCENDVTPKISCDAFHQLVINSDGGAPECLCRQGMTGEKCDVPIDLCLQSDNCLNGGQCISNANKTFCICPSTFIGHLCEISVNECRVDGRPCLNGAQCVWDDIVNSTACNCSSPRFQGKWCDQLRLDIPIPSTPSSLDILTVGAEVEMPCPNDFCKNGGSCYAQSPGQSSKDGLAFGCHCPPNVSGVRCELAAKQDNCENNPCVNGGTCAMGKDSRMECSCLDGFVGKHCEVECNCAPGQLCRQSVGGGAECYTSYRVSALDHTSSTTTSPTTNLISHLSPSLSLIDSTFPLPTTLDPQPSFSQPDSAVLNHVSISSCKECVNAVKCLTLDKQPVCLCSPQFTGPLCDLQLTVNLYLCELHSTSRMPAEENPSRDTPFCSCAKGTIGEKCEQNSVATFTNTSVFLQQSNGVEGQEYSLKFSFRTTLPNVNIVNGQDILDRLQFAIGLKQGRLSLTLGEDVKITDLLALDLNDDNCVSNNDSDSDTDSDTDITDMSLYTIQLTNSLVAGTSIEVVDDGTGYVLANRQLGAMKYTSVFMTRFGRRDDNTYFAGCLRMCTSTRHLWTCSTNKGPSMFGQAVCDNPNAVCQCKRPFVGKLCEHRIVEATFGHENESSVVEYSLNAQDASLILMNTDISFLVRTKAKRATIFYLGNKEEDELATFLGAQIDQGCLKVNTRLGGNKVYSSKSATRIDDNKPHLVEISRLENEILIKIDSVTQPSIKVDRPFAHPLLADQLLIGGVGTDGKSVDPPSFKGSLQDMRVNGQLVSLIGSPPPRHSNSAGSISDDVCTQLDPCSSNGTCSNTFNDFVCQCKAGWMGKLCDEQDFCSEADRCPPATTCVNSNKGFVCISTATFAGTSSIKYAVHLPPSQTPLKQNNISFEVRTRTANSALLKLLRIPAFGAEEQPCGSVYSTSQVLFPNLQWSHLTPGQWSMASDWAGGEESEGVLVLDNTTPLPIAIPFSLKKFVLDRNSQIIFGKTGNMTSFKGCLRNATLGSLPPLSFLSKEHSMDSLANTAHFAAAARNNIRSDGCHSDEVCGRMNECKNRAVCVDEFNQRSCQCPAGFEGPLCELNIDDCKTSDGTTRCGPHSVCVDGIHSYSCQCANGFSGEHCDVVEDLCVAKSPCLNGGKCAMLDADYQCTCPAQCMGRNCQVEKVIFKKN</sequence>
<protein>
    <submittedName>
        <fullName evidence="10">Uncharacterized protein</fullName>
    </submittedName>
</protein>
<feature type="domain" description="EGF-like" evidence="8">
    <location>
        <begin position="204"/>
        <end position="240"/>
    </location>
</feature>
<dbReference type="SMART" id="SM00179">
    <property type="entry name" value="EGF_CA"/>
    <property type="match status" value="10"/>
</dbReference>
<feature type="domain" description="EGF-like" evidence="8">
    <location>
        <begin position="1308"/>
        <end position="1348"/>
    </location>
</feature>
<dbReference type="InterPro" id="IPR001791">
    <property type="entry name" value="Laminin_G"/>
</dbReference>
<reference evidence="10" key="1">
    <citation type="submission" date="2022-11" db="UniProtKB">
        <authorList>
            <consortium name="WormBaseParasite"/>
        </authorList>
    </citation>
    <scope>IDENTIFICATION</scope>
</reference>
<dbReference type="InterPro" id="IPR049883">
    <property type="entry name" value="NOTCH1_EGF-like"/>
</dbReference>
<feature type="disulfide bond" evidence="5">
    <location>
        <begin position="61"/>
        <end position="70"/>
    </location>
</feature>
<feature type="disulfide bond" evidence="5">
    <location>
        <begin position="307"/>
        <end position="316"/>
    </location>
</feature>
<feature type="domain" description="EGF-like" evidence="8">
    <location>
        <begin position="1021"/>
        <end position="1058"/>
    </location>
</feature>
<feature type="domain" description="EGF-like" evidence="8">
    <location>
        <begin position="432"/>
        <end position="469"/>
    </location>
</feature>
<feature type="disulfide bond" evidence="5">
    <location>
        <begin position="1377"/>
        <end position="1386"/>
    </location>
</feature>
<feature type="disulfide bond" evidence="5">
    <location>
        <begin position="192"/>
        <end position="201"/>
    </location>
</feature>
<evidence type="ECO:0000259" key="8">
    <source>
        <dbReference type="PROSITE" id="PS50026"/>
    </source>
</evidence>
<evidence type="ECO:0000256" key="1">
    <source>
        <dbReference type="ARBA" id="ARBA00022536"/>
    </source>
</evidence>
<dbReference type="SUPFAM" id="SSF57196">
    <property type="entry name" value="EGF/Laminin"/>
    <property type="match status" value="11"/>
</dbReference>
<comment type="caution">
    <text evidence="5">Lacks conserved residue(s) required for the propagation of feature annotation.</text>
</comment>
<evidence type="ECO:0000313" key="10">
    <source>
        <dbReference type="WBParaSite" id="jg26116.2"/>
    </source>
</evidence>
<evidence type="ECO:0000256" key="4">
    <source>
        <dbReference type="ARBA" id="ARBA00023157"/>
    </source>
</evidence>
<dbReference type="GO" id="GO:0007219">
    <property type="term" value="P:Notch signaling pathway"/>
    <property type="evidence" value="ECO:0007669"/>
    <property type="project" value="TreeGrafter"/>
</dbReference>
<dbReference type="WBParaSite" id="jg26116.2">
    <property type="protein sequence ID" value="jg26116.2"/>
    <property type="gene ID" value="jg26116"/>
</dbReference>
<feature type="disulfide bond" evidence="5">
    <location>
        <begin position="576"/>
        <end position="585"/>
    </location>
</feature>
<name>A0A915E3L9_9BILA</name>
<keyword evidence="9" id="KW-1185">Reference proteome</keyword>
<dbReference type="SMART" id="SM00181">
    <property type="entry name" value="EGF"/>
    <property type="match status" value="14"/>
</dbReference>
<evidence type="ECO:0000256" key="6">
    <source>
        <dbReference type="SAM" id="SignalP"/>
    </source>
</evidence>
<feature type="domain" description="Laminin G" evidence="7">
    <location>
        <begin position="842"/>
        <end position="1025"/>
    </location>
</feature>
<organism evidence="9 10">
    <name type="scientific">Ditylenchus dipsaci</name>
    <dbReference type="NCBI Taxonomy" id="166011"/>
    <lineage>
        <taxon>Eukaryota</taxon>
        <taxon>Metazoa</taxon>
        <taxon>Ecdysozoa</taxon>
        <taxon>Nematoda</taxon>
        <taxon>Chromadorea</taxon>
        <taxon>Rhabditida</taxon>
        <taxon>Tylenchina</taxon>
        <taxon>Tylenchomorpha</taxon>
        <taxon>Sphaerularioidea</taxon>
        <taxon>Anguinidae</taxon>
        <taxon>Anguininae</taxon>
        <taxon>Ditylenchus</taxon>
    </lineage>
</organism>
<keyword evidence="2 6" id="KW-0732">Signal</keyword>
<dbReference type="Proteomes" id="UP000887574">
    <property type="component" value="Unplaced"/>
</dbReference>
<dbReference type="Pfam" id="PF12661">
    <property type="entry name" value="hEGF"/>
    <property type="match status" value="4"/>
</dbReference>
<dbReference type="SUPFAM" id="SSF49899">
    <property type="entry name" value="Concanavalin A-like lectins/glucanases"/>
    <property type="match status" value="3"/>
</dbReference>
<feature type="disulfide bond" evidence="5">
    <location>
        <begin position="1338"/>
        <end position="1347"/>
    </location>
</feature>
<feature type="disulfide bond" evidence="5">
    <location>
        <begin position="330"/>
        <end position="347"/>
    </location>
</feature>
<evidence type="ECO:0000256" key="3">
    <source>
        <dbReference type="ARBA" id="ARBA00022737"/>
    </source>
</evidence>
<dbReference type="CDD" id="cd00110">
    <property type="entry name" value="LamG"/>
    <property type="match status" value="1"/>
</dbReference>
<dbReference type="PANTHER" id="PTHR12916:SF4">
    <property type="entry name" value="UNINFLATABLE, ISOFORM C"/>
    <property type="match status" value="1"/>
</dbReference>
<dbReference type="Pfam" id="PF00008">
    <property type="entry name" value="EGF"/>
    <property type="match status" value="4"/>
</dbReference>
<feature type="domain" description="EGF-like" evidence="8">
    <location>
        <begin position="384"/>
        <end position="428"/>
    </location>
</feature>
<dbReference type="PROSITE" id="PS00022">
    <property type="entry name" value="EGF_1"/>
    <property type="match status" value="13"/>
</dbReference>
<feature type="chain" id="PRO_5037342944" evidence="6">
    <location>
        <begin position="30"/>
        <end position="1396"/>
    </location>
</feature>
<evidence type="ECO:0000259" key="7">
    <source>
        <dbReference type="PROSITE" id="PS50025"/>
    </source>
</evidence>
<dbReference type="Gene3D" id="2.60.120.200">
    <property type="match status" value="1"/>
</dbReference>
<feature type="disulfide bond" evidence="5">
    <location>
        <begin position="1296"/>
        <end position="1305"/>
    </location>
</feature>
<proteinExistence type="predicted"/>
<dbReference type="InterPro" id="IPR013320">
    <property type="entry name" value="ConA-like_dom_sf"/>
</dbReference>
<dbReference type="GO" id="GO:0005509">
    <property type="term" value="F:calcium ion binding"/>
    <property type="evidence" value="ECO:0007669"/>
    <property type="project" value="InterPro"/>
</dbReference>
<dbReference type="GO" id="GO:0005112">
    <property type="term" value="F:Notch binding"/>
    <property type="evidence" value="ECO:0007669"/>
    <property type="project" value="TreeGrafter"/>
</dbReference>
<dbReference type="InterPro" id="IPR000742">
    <property type="entry name" value="EGF"/>
</dbReference>
<dbReference type="Pfam" id="PF07645">
    <property type="entry name" value="EGF_CA"/>
    <property type="match status" value="1"/>
</dbReference>
<dbReference type="SMART" id="SM00282">
    <property type="entry name" value="LamG"/>
    <property type="match status" value="1"/>
</dbReference>
<dbReference type="PROSITE" id="PS01186">
    <property type="entry name" value="EGF_2"/>
    <property type="match status" value="6"/>
</dbReference>
<dbReference type="InterPro" id="IPR018097">
    <property type="entry name" value="EGF_Ca-bd_CS"/>
</dbReference>
<dbReference type="FunFam" id="2.10.25.10:FF:000031">
    <property type="entry name" value="neurogenic locus notch homolog protein 3"/>
    <property type="match status" value="1"/>
</dbReference>
<dbReference type="Gene3D" id="2.10.25.10">
    <property type="entry name" value="Laminin"/>
    <property type="match status" value="12"/>
</dbReference>
<feature type="disulfide bond" evidence="5">
    <location>
        <begin position="418"/>
        <end position="427"/>
    </location>
</feature>